<dbReference type="InterPro" id="IPR050304">
    <property type="entry name" value="MT-severing_AAA_ATPase"/>
</dbReference>
<dbReference type="PANTHER" id="PTHR23074">
    <property type="entry name" value="AAA DOMAIN-CONTAINING"/>
    <property type="match status" value="1"/>
</dbReference>
<accession>A0A9P6UEX2</accession>
<dbReference type="SUPFAM" id="SSF52540">
    <property type="entry name" value="P-loop containing nucleoside triphosphate hydrolases"/>
    <property type="match status" value="1"/>
</dbReference>
<dbReference type="InterPro" id="IPR027417">
    <property type="entry name" value="P-loop_NTPase"/>
</dbReference>
<evidence type="ECO:0000256" key="1">
    <source>
        <dbReference type="ARBA" id="ARBA00006914"/>
    </source>
</evidence>
<evidence type="ECO:0000259" key="3">
    <source>
        <dbReference type="Pfam" id="PF00004"/>
    </source>
</evidence>
<feature type="non-terminal residue" evidence="4">
    <location>
        <position position="1"/>
    </location>
</feature>
<name>A0A9P6UEX2_9FUNG</name>
<feature type="region of interest" description="Disordered" evidence="2">
    <location>
        <begin position="265"/>
        <end position="325"/>
    </location>
</feature>
<evidence type="ECO:0000313" key="5">
    <source>
        <dbReference type="Proteomes" id="UP000823405"/>
    </source>
</evidence>
<dbReference type="AlphaFoldDB" id="A0A9P6UEX2"/>
<reference evidence="4" key="1">
    <citation type="journal article" date="2020" name="Fungal Divers.">
        <title>Resolving the Mortierellaceae phylogeny through synthesis of multi-gene phylogenetics and phylogenomics.</title>
        <authorList>
            <person name="Vandepol N."/>
            <person name="Liber J."/>
            <person name="Desiro A."/>
            <person name="Na H."/>
            <person name="Kennedy M."/>
            <person name="Barry K."/>
            <person name="Grigoriev I.V."/>
            <person name="Miller A.N."/>
            <person name="O'Donnell K."/>
            <person name="Stajich J.E."/>
            <person name="Bonito G."/>
        </authorList>
    </citation>
    <scope>NUCLEOTIDE SEQUENCE</scope>
    <source>
        <strain evidence="4">NVP60</strain>
    </source>
</reference>
<proteinExistence type="inferred from homology"/>
<feature type="domain" description="ATPase AAA-type core" evidence="3">
    <location>
        <begin position="517"/>
        <end position="587"/>
    </location>
</feature>
<protein>
    <recommendedName>
        <fullName evidence="3">ATPase AAA-type core domain-containing protein</fullName>
    </recommendedName>
</protein>
<dbReference type="GO" id="GO:0016887">
    <property type="term" value="F:ATP hydrolysis activity"/>
    <property type="evidence" value="ECO:0007669"/>
    <property type="project" value="InterPro"/>
</dbReference>
<evidence type="ECO:0000256" key="2">
    <source>
        <dbReference type="SAM" id="MobiDB-lite"/>
    </source>
</evidence>
<dbReference type="Gene3D" id="3.40.50.300">
    <property type="entry name" value="P-loop containing nucleotide triphosphate hydrolases"/>
    <property type="match status" value="1"/>
</dbReference>
<comment type="similarity">
    <text evidence="1">Belongs to the AAA ATPase family.</text>
</comment>
<feature type="region of interest" description="Disordered" evidence="2">
    <location>
        <begin position="212"/>
        <end position="252"/>
    </location>
</feature>
<dbReference type="EMBL" id="JAAAIN010002675">
    <property type="protein sequence ID" value="KAG0291028.1"/>
    <property type="molecule type" value="Genomic_DNA"/>
</dbReference>
<dbReference type="Pfam" id="PF00004">
    <property type="entry name" value="AAA"/>
    <property type="match status" value="1"/>
</dbReference>
<organism evidence="4 5">
    <name type="scientific">Linnemannia gamsii</name>
    <dbReference type="NCBI Taxonomy" id="64522"/>
    <lineage>
        <taxon>Eukaryota</taxon>
        <taxon>Fungi</taxon>
        <taxon>Fungi incertae sedis</taxon>
        <taxon>Mucoromycota</taxon>
        <taxon>Mortierellomycotina</taxon>
        <taxon>Mortierellomycetes</taxon>
        <taxon>Mortierellales</taxon>
        <taxon>Mortierellaceae</taxon>
        <taxon>Linnemannia</taxon>
    </lineage>
</organism>
<dbReference type="GO" id="GO:0005524">
    <property type="term" value="F:ATP binding"/>
    <property type="evidence" value="ECO:0007669"/>
    <property type="project" value="InterPro"/>
</dbReference>
<feature type="compositionally biased region" description="Polar residues" evidence="2">
    <location>
        <begin position="266"/>
        <end position="277"/>
    </location>
</feature>
<dbReference type="Proteomes" id="UP000823405">
    <property type="component" value="Unassembled WGS sequence"/>
</dbReference>
<keyword evidence="5" id="KW-1185">Reference proteome</keyword>
<comment type="caution">
    <text evidence="4">The sequence shown here is derived from an EMBL/GenBank/DDBJ whole genome shotgun (WGS) entry which is preliminary data.</text>
</comment>
<dbReference type="OrthoDB" id="10251136at2759"/>
<feature type="compositionally biased region" description="Low complexity" evidence="2">
    <location>
        <begin position="213"/>
        <end position="226"/>
    </location>
</feature>
<gene>
    <name evidence="4" type="ORF">BGZ97_006002</name>
</gene>
<sequence>MDERAIHANEHAARAKATRHLPLISASHHRALLLLLSTEANDVLLTPQQRRNARTLQEHYHRQYLETCVHKDPLAPPTSIVTTTTNSATPGGATNGKSTNLAGRRIVDRVNQKVTLTLNKKSTNRKFSSAVNPNECNMSDYTMCLDDLAALTCPPELDLLPMPESLRVLQDRANQYQEEADRAAAAEEAARLATEAEAAALAKEAKAKEEAAAVEAQEALQQEAPATNGARTGSTTPPDVVMRPVNEGKNGSIKSYLQDSAAATLPRTQRNQPSASTIPPPVPNARPKYAGYGDDEDDDDRNDPVPVPDYRPVSNNFSNGIDRHSKKRTWNDRSDVVENVNQPAQFITAKEQLAIEEQQQEEKKANHYMSRGGFNSPAYNPYTTRNNNMNGNNYSGGGNNSGIASNTTALKSKILGTKRPKFKSPVNKTNSAENNDEGSKMTKPTNGAEEPIDDRLKNIDPKMIESIKNEIMESYAAVTWEGIAGLEHAKKTINETITWPMLRPEIFTGLRRPPKGLLLFGPPGTGKTMIGKCIASQSKATFFSISSSSLTSKWVGDGEKMVRALFAVARCHQPAVIFMDEIDSLLTQ</sequence>
<dbReference type="InterPro" id="IPR003959">
    <property type="entry name" value="ATPase_AAA_core"/>
</dbReference>
<dbReference type="PANTHER" id="PTHR23074:SF17">
    <property type="entry name" value="FIDGETIN-LIKE PROTEIN 1"/>
    <property type="match status" value="1"/>
</dbReference>
<feature type="region of interest" description="Disordered" evidence="2">
    <location>
        <begin position="420"/>
        <end position="453"/>
    </location>
</feature>
<evidence type="ECO:0000313" key="4">
    <source>
        <dbReference type="EMBL" id="KAG0291028.1"/>
    </source>
</evidence>